<dbReference type="InterPro" id="IPR035994">
    <property type="entry name" value="Nucleoside_phosphorylase_sf"/>
</dbReference>
<dbReference type="GO" id="GO:0004850">
    <property type="term" value="F:uridine phosphorylase activity"/>
    <property type="evidence" value="ECO:0007669"/>
    <property type="project" value="UniProtKB-EC"/>
</dbReference>
<dbReference type="PANTHER" id="PTHR43691:SF11">
    <property type="entry name" value="FI09636P-RELATED"/>
    <property type="match status" value="1"/>
</dbReference>
<reference evidence="5 6" key="1">
    <citation type="journal article" date="2013" name="Int. J. Med. Microbiol.">
        <title>Legionella oakridgensis ATCC 33761 genome sequence and phenotypic characterization reveals its replication capacity in amoebae.</title>
        <authorList>
            <person name="Brzuszkiewicz E."/>
            <person name="Schulz T."/>
            <person name="Rydzewski K."/>
            <person name="Daniel R."/>
            <person name="Gillmaier N."/>
            <person name="Dittmann C."/>
            <person name="Holland G."/>
            <person name="Schunder E."/>
            <person name="Lautner M."/>
            <person name="Eisenreich W."/>
            <person name="Luck C."/>
            <person name="Heuner K."/>
        </authorList>
    </citation>
    <scope>NUCLEOTIDE SEQUENCE [LARGE SCALE GENOMIC DNA]</scope>
    <source>
        <strain>OR-10</strain>
        <strain evidence="6">ATCC 33761</strain>
    </source>
</reference>
<dbReference type="Pfam" id="PF01048">
    <property type="entry name" value="PNP_UDP_1"/>
    <property type="match status" value="1"/>
</dbReference>
<feature type="domain" description="Nucleoside phosphorylase" evidence="4">
    <location>
        <begin position="28"/>
        <end position="123"/>
    </location>
</feature>
<protein>
    <recommendedName>
        <fullName evidence="2">Uridine phosphorylase</fullName>
        <ecNumber evidence="1">2.4.2.3</ecNumber>
    </recommendedName>
</protein>
<evidence type="ECO:0000313" key="6">
    <source>
        <dbReference type="Proteomes" id="UP000018838"/>
    </source>
</evidence>
<dbReference type="GO" id="GO:0006218">
    <property type="term" value="P:uridine catabolic process"/>
    <property type="evidence" value="ECO:0007669"/>
    <property type="project" value="TreeGrafter"/>
</dbReference>
<dbReference type="Gene3D" id="3.40.50.1580">
    <property type="entry name" value="Nucleoside phosphorylase domain"/>
    <property type="match status" value="1"/>
</dbReference>
<name>W0BBY5_9GAMM</name>
<sequence>MIKPAELPLNGRGAVYHLDLLPEELADFIITVGDPARVQQISYYFDRVEVKRAHREFVTHTGYIGQRRISVLSTGIGVPNIDIVMNELDALVNMDLATRMPYEKIKPLTIVRLGTTGSLQKTADPAMYL</sequence>
<evidence type="ECO:0000256" key="3">
    <source>
        <dbReference type="ARBA" id="ARBA00048447"/>
    </source>
</evidence>
<dbReference type="EC" id="2.4.2.3" evidence="1"/>
<evidence type="ECO:0000256" key="1">
    <source>
        <dbReference type="ARBA" id="ARBA00011888"/>
    </source>
</evidence>
<dbReference type="SUPFAM" id="SSF53167">
    <property type="entry name" value="Purine and uridine phosphorylases"/>
    <property type="match status" value="1"/>
</dbReference>
<proteinExistence type="predicted"/>
<dbReference type="eggNOG" id="COG2820">
    <property type="taxonomic scope" value="Bacteria"/>
</dbReference>
<evidence type="ECO:0000259" key="4">
    <source>
        <dbReference type="Pfam" id="PF01048"/>
    </source>
</evidence>
<gene>
    <name evidence="5" type="ORF">Loa_01798</name>
</gene>
<comment type="catalytic activity">
    <reaction evidence="3">
        <text>uridine + phosphate = alpha-D-ribose 1-phosphate + uracil</text>
        <dbReference type="Rhea" id="RHEA:24388"/>
        <dbReference type="ChEBI" id="CHEBI:16704"/>
        <dbReference type="ChEBI" id="CHEBI:17568"/>
        <dbReference type="ChEBI" id="CHEBI:43474"/>
        <dbReference type="ChEBI" id="CHEBI:57720"/>
        <dbReference type="EC" id="2.4.2.3"/>
    </reaction>
</comment>
<evidence type="ECO:0000256" key="2">
    <source>
        <dbReference type="ARBA" id="ARBA00021980"/>
    </source>
</evidence>
<dbReference type="PANTHER" id="PTHR43691">
    <property type="entry name" value="URIDINE PHOSPHORYLASE"/>
    <property type="match status" value="1"/>
</dbReference>
<organism evidence="5 6">
    <name type="scientific">Legionella oakridgensis ATCC 33761 = DSM 21215</name>
    <dbReference type="NCBI Taxonomy" id="1268635"/>
    <lineage>
        <taxon>Bacteria</taxon>
        <taxon>Pseudomonadati</taxon>
        <taxon>Pseudomonadota</taxon>
        <taxon>Gammaproteobacteria</taxon>
        <taxon>Legionellales</taxon>
        <taxon>Legionellaceae</taxon>
        <taxon>Legionella</taxon>
    </lineage>
</organism>
<dbReference type="InterPro" id="IPR000845">
    <property type="entry name" value="Nucleoside_phosphorylase_d"/>
</dbReference>
<dbReference type="KEGG" id="lok:Loa_01798"/>
<accession>W0BBY5</accession>
<dbReference type="HOGENOM" id="CLU_1946132_0_0_6"/>
<dbReference type="STRING" id="1268635.Loa_01798"/>
<dbReference type="EMBL" id="CP004006">
    <property type="protein sequence ID" value="AHE67345.1"/>
    <property type="molecule type" value="Genomic_DNA"/>
</dbReference>
<dbReference type="PATRIC" id="fig|1268635.3.peg.1830"/>
<dbReference type="GO" id="GO:0005829">
    <property type="term" value="C:cytosol"/>
    <property type="evidence" value="ECO:0007669"/>
    <property type="project" value="TreeGrafter"/>
</dbReference>
<dbReference type="Proteomes" id="UP000018838">
    <property type="component" value="Chromosome"/>
</dbReference>
<evidence type="ECO:0000313" key="5">
    <source>
        <dbReference type="EMBL" id="AHE67345.1"/>
    </source>
</evidence>
<dbReference type="AlphaFoldDB" id="W0BBY5"/>
<keyword evidence="6" id="KW-1185">Reference proteome</keyword>